<evidence type="ECO:0000256" key="2">
    <source>
        <dbReference type="ARBA" id="ARBA00023136"/>
    </source>
</evidence>
<dbReference type="HAMAP" id="MF_00922">
    <property type="entry name" value="OM_assembly_BamD"/>
    <property type="match status" value="1"/>
</dbReference>
<organism evidence="7 8">
    <name type="scientific">Commensalibacter papalotli</name>
    <name type="common">ex Servin-Garciduenas et al. 2014</name>
    <dbReference type="NCBI Taxonomy" id="1208583"/>
    <lineage>
        <taxon>Bacteria</taxon>
        <taxon>Pseudomonadati</taxon>
        <taxon>Pseudomonadota</taxon>
        <taxon>Alphaproteobacteria</taxon>
        <taxon>Acetobacterales</taxon>
        <taxon>Acetobacteraceae</taxon>
    </lineage>
</organism>
<keyword evidence="4" id="KW-0564">Palmitate</keyword>
<dbReference type="GO" id="GO:0009279">
    <property type="term" value="C:cell outer membrane"/>
    <property type="evidence" value="ECO:0007669"/>
    <property type="project" value="UniProtKB-SubCell"/>
</dbReference>
<keyword evidence="2 4" id="KW-0472">Membrane</keyword>
<keyword evidence="5" id="KW-0802">TPR repeat</keyword>
<keyword evidence="3 4" id="KW-0998">Cell outer membrane</keyword>
<evidence type="ECO:0000256" key="4">
    <source>
        <dbReference type="HAMAP-Rule" id="MF_00922"/>
    </source>
</evidence>
<keyword evidence="8" id="KW-1185">Reference proteome</keyword>
<dbReference type="PANTHER" id="PTHR37423:SF6">
    <property type="entry name" value="CELL DIVISION COORDINATOR CPOB"/>
    <property type="match status" value="1"/>
</dbReference>
<comment type="function">
    <text evidence="4">Part of the outer membrane protein assembly complex, which is involved in assembly and insertion of beta-barrel proteins into the outer membrane.</text>
</comment>
<dbReference type="InterPro" id="IPR019734">
    <property type="entry name" value="TPR_rpt"/>
</dbReference>
<comment type="subcellular location">
    <subcellularLocation>
        <location evidence="4">Cell outer membrane</location>
        <topology evidence="4">Lipid-anchor</topology>
    </subcellularLocation>
</comment>
<keyword evidence="1 4" id="KW-0732">Signal</keyword>
<evidence type="ECO:0000259" key="6">
    <source>
        <dbReference type="Pfam" id="PF13525"/>
    </source>
</evidence>
<sequence length="301" mass="34525">MVTVNPKLHMLKNITRGFFSVMLVTSLVACGGGSSKDAKKAAADHNSEESYRQGTPEQLYNNGIDAIKTKHYKLATKQFEMLQENFPYSGYAPNAQLMQGYAFYLQNKYPDAVKQLETFLQLHPNSPDAPYAFYLRALCYYERISDVSRDQQSTLEALSALNDVVNRFPGTSYARDAQLKIDLCRDHLAGKEMLVGRFYEQQKNYEAAITRFQRVVFDYQTTNHVAEALHRSVEIYLKLGLTDQARKTASILGYNYPNSTWYRYTYNDLKKYKLVSPQAEKPTAKTPGFFSRTWNSFTSLF</sequence>
<dbReference type="InterPro" id="IPR017689">
    <property type="entry name" value="BamD"/>
</dbReference>
<dbReference type="GO" id="GO:0043165">
    <property type="term" value="P:Gram-negative-bacterium-type cell outer membrane assembly"/>
    <property type="evidence" value="ECO:0007669"/>
    <property type="project" value="UniProtKB-UniRule"/>
</dbReference>
<dbReference type="Proteomes" id="UP000019250">
    <property type="component" value="Unassembled WGS sequence"/>
</dbReference>
<dbReference type="CDD" id="cd15830">
    <property type="entry name" value="BamD"/>
    <property type="match status" value="1"/>
</dbReference>
<evidence type="ECO:0000313" key="7">
    <source>
        <dbReference type="EMBL" id="EUK18090.1"/>
    </source>
</evidence>
<keyword evidence="4 7" id="KW-0449">Lipoprotein</keyword>
<evidence type="ECO:0000256" key="1">
    <source>
        <dbReference type="ARBA" id="ARBA00022729"/>
    </source>
</evidence>
<evidence type="ECO:0000313" key="8">
    <source>
        <dbReference type="Proteomes" id="UP000019250"/>
    </source>
</evidence>
<protein>
    <recommendedName>
        <fullName evidence="4">Outer membrane protein assembly factor BamD</fullName>
    </recommendedName>
</protein>
<dbReference type="SUPFAM" id="SSF48452">
    <property type="entry name" value="TPR-like"/>
    <property type="match status" value="1"/>
</dbReference>
<evidence type="ECO:0000256" key="5">
    <source>
        <dbReference type="PROSITE-ProRule" id="PRU00339"/>
    </source>
</evidence>
<dbReference type="Gene3D" id="1.25.40.10">
    <property type="entry name" value="Tetratricopeptide repeat domain"/>
    <property type="match status" value="1"/>
</dbReference>
<dbReference type="GO" id="GO:0051205">
    <property type="term" value="P:protein insertion into membrane"/>
    <property type="evidence" value="ECO:0007669"/>
    <property type="project" value="UniProtKB-UniRule"/>
</dbReference>
<dbReference type="AlphaFoldDB" id="W7DT36"/>
<gene>
    <name evidence="4" type="primary">bamD</name>
    <name evidence="7" type="ORF">COMX_00030</name>
</gene>
<feature type="repeat" description="TPR" evidence="5">
    <location>
        <begin position="93"/>
        <end position="126"/>
    </location>
</feature>
<comment type="similarity">
    <text evidence="4">Belongs to the BamD family.</text>
</comment>
<proteinExistence type="inferred from homology"/>
<dbReference type="EMBL" id="ATSX01000001">
    <property type="protein sequence ID" value="EUK18090.1"/>
    <property type="molecule type" value="Genomic_DNA"/>
</dbReference>
<dbReference type="STRING" id="1208583.COMX_00030"/>
<dbReference type="PANTHER" id="PTHR37423">
    <property type="entry name" value="SOLUBLE LYTIC MUREIN TRANSGLYCOSYLASE-RELATED"/>
    <property type="match status" value="1"/>
</dbReference>
<comment type="caution">
    <text evidence="7">The sequence shown here is derived from an EMBL/GenBank/DDBJ whole genome shotgun (WGS) entry which is preliminary data.</text>
</comment>
<dbReference type="Pfam" id="PF13525">
    <property type="entry name" value="YfiO"/>
    <property type="match status" value="1"/>
</dbReference>
<dbReference type="InterPro" id="IPR011990">
    <property type="entry name" value="TPR-like_helical_dom_sf"/>
</dbReference>
<name>W7DT36_9PROT</name>
<dbReference type="PATRIC" id="fig|1208583.4.peg.4"/>
<reference evidence="7 8" key="1">
    <citation type="journal article" date="2014" name="Genome Announc.">
        <title>Draft Genome Sequence of Commensalibacter papalotli MX01, a Symbiont Identified from the Guts of Overwintering Monarch Butterflies.</title>
        <authorList>
            <person name="Servin-Garciduenas L.E."/>
            <person name="Sanchez-Quinto A."/>
            <person name="Martinez-Romero E."/>
        </authorList>
    </citation>
    <scope>NUCLEOTIDE SEQUENCE [LARGE SCALE GENOMIC DNA]</scope>
    <source>
        <strain evidence="8">MX-MONARCH01</strain>
    </source>
</reference>
<feature type="domain" description="Outer membrane lipoprotein BamD-like" evidence="6">
    <location>
        <begin position="53"/>
        <end position="249"/>
    </location>
</feature>
<dbReference type="eggNOG" id="COG4105">
    <property type="taxonomic scope" value="Bacteria"/>
</dbReference>
<accession>W7DT36</accession>
<dbReference type="PROSITE" id="PS51257">
    <property type="entry name" value="PROKAR_LIPOPROTEIN"/>
    <property type="match status" value="1"/>
</dbReference>
<evidence type="ECO:0000256" key="3">
    <source>
        <dbReference type="ARBA" id="ARBA00023237"/>
    </source>
</evidence>
<dbReference type="PROSITE" id="PS50005">
    <property type="entry name" value="TPR"/>
    <property type="match status" value="1"/>
</dbReference>
<dbReference type="NCBIfam" id="TIGR03302">
    <property type="entry name" value="OM_YfiO"/>
    <property type="match status" value="1"/>
</dbReference>
<comment type="subunit">
    <text evidence="4">Part of the Bam complex.</text>
</comment>
<dbReference type="InterPro" id="IPR039565">
    <property type="entry name" value="BamD-like"/>
</dbReference>